<dbReference type="EMBL" id="QUAL01000169">
    <property type="protein sequence ID" value="RIQ20437.1"/>
    <property type="molecule type" value="Genomic_DNA"/>
</dbReference>
<keyword evidence="4" id="KW-1185">Reference proteome</keyword>
<reference evidence="3 4" key="1">
    <citation type="submission" date="2018-09" db="EMBL/GenBank/DDBJ databases">
        <title>Isolation, diversity and antifungal activity of actinobacteria from wheat.</title>
        <authorList>
            <person name="Han C."/>
        </authorList>
    </citation>
    <scope>NUCLEOTIDE SEQUENCE [LARGE SCALE GENOMIC DNA]</scope>
    <source>
        <strain evidence="3 4">NEAU-YY265</strain>
    </source>
</reference>
<dbReference type="InterPro" id="IPR019887">
    <property type="entry name" value="Tscrpt_reg_AsnC/Lrp_C"/>
</dbReference>
<feature type="region of interest" description="Disordered" evidence="1">
    <location>
        <begin position="81"/>
        <end position="179"/>
    </location>
</feature>
<name>A0A418KND1_9ACTN</name>
<dbReference type="Pfam" id="PF01037">
    <property type="entry name" value="AsnC_trans_reg"/>
    <property type="match status" value="1"/>
</dbReference>
<dbReference type="Proteomes" id="UP000284057">
    <property type="component" value="Unassembled WGS sequence"/>
</dbReference>
<sequence>MGPALGVRRRLVRAAPGARRPDVRVRRGRLRGERLAEATAVLAHDPRVVTLEHVTGDRDLLLTILVPDLADLAEFLLTGLPSVPGSGRSGRSGRRWGSARSSRAAGGGCGRGEPAAGCVAALARRPPAAGGGLHPPGAGAARARPVDRAADGQADGPAAGRRRPGGGPLPVGPWATPGT</sequence>
<feature type="compositionally biased region" description="Low complexity" evidence="1">
    <location>
        <begin position="95"/>
        <end position="104"/>
    </location>
</feature>
<comment type="caution">
    <text evidence="3">The sequence shown here is derived from an EMBL/GenBank/DDBJ whole genome shotgun (WGS) entry which is preliminary data.</text>
</comment>
<dbReference type="AlphaFoldDB" id="A0A418KND1"/>
<feature type="domain" description="Transcription regulator AsnC/Lrp ligand binding" evidence="2">
    <location>
        <begin position="33"/>
        <end position="86"/>
    </location>
</feature>
<accession>A0A418KND1</accession>
<dbReference type="Gene3D" id="3.30.70.920">
    <property type="match status" value="1"/>
</dbReference>
<evidence type="ECO:0000313" key="4">
    <source>
        <dbReference type="Proteomes" id="UP000284057"/>
    </source>
</evidence>
<dbReference type="OrthoDB" id="4050641at2"/>
<evidence type="ECO:0000256" key="1">
    <source>
        <dbReference type="SAM" id="MobiDB-lite"/>
    </source>
</evidence>
<dbReference type="SUPFAM" id="SSF54909">
    <property type="entry name" value="Dimeric alpha+beta barrel"/>
    <property type="match status" value="1"/>
</dbReference>
<proteinExistence type="predicted"/>
<organism evidence="3 4">
    <name type="scientific">Jiangella rhizosphaerae</name>
    <dbReference type="NCBI Taxonomy" id="2293569"/>
    <lineage>
        <taxon>Bacteria</taxon>
        <taxon>Bacillati</taxon>
        <taxon>Actinomycetota</taxon>
        <taxon>Actinomycetes</taxon>
        <taxon>Jiangellales</taxon>
        <taxon>Jiangellaceae</taxon>
        <taxon>Jiangella</taxon>
    </lineage>
</organism>
<feature type="compositionally biased region" description="Low complexity" evidence="1">
    <location>
        <begin position="112"/>
        <end position="128"/>
    </location>
</feature>
<evidence type="ECO:0000259" key="2">
    <source>
        <dbReference type="Pfam" id="PF01037"/>
    </source>
</evidence>
<dbReference type="InterPro" id="IPR011008">
    <property type="entry name" value="Dimeric_a/b-barrel"/>
</dbReference>
<evidence type="ECO:0000313" key="3">
    <source>
        <dbReference type="EMBL" id="RIQ20437.1"/>
    </source>
</evidence>
<gene>
    <name evidence="3" type="ORF">DY240_17905</name>
</gene>
<protein>
    <submittedName>
        <fullName evidence="3">Lrp/AsnC family transcriptional regulator</fullName>
    </submittedName>
</protein>